<dbReference type="PANTHER" id="PTHR20955:SF1">
    <property type="entry name" value="PROTEIN JAGUNAL HOMOLOG 1"/>
    <property type="match status" value="1"/>
</dbReference>
<keyword evidence="9" id="KW-1185">Reference proteome</keyword>
<evidence type="ECO:0000256" key="4">
    <source>
        <dbReference type="ARBA" id="ARBA00022824"/>
    </source>
</evidence>
<accession>A0AAV3RH71</accession>
<evidence type="ECO:0000313" key="8">
    <source>
        <dbReference type="EMBL" id="GAA0173667.1"/>
    </source>
</evidence>
<evidence type="ECO:0000256" key="2">
    <source>
        <dbReference type="ARBA" id="ARBA00008462"/>
    </source>
</evidence>
<dbReference type="EMBL" id="BAABME010008713">
    <property type="protein sequence ID" value="GAA0173667.1"/>
    <property type="molecule type" value="Genomic_DNA"/>
</dbReference>
<evidence type="ECO:0000256" key="5">
    <source>
        <dbReference type="ARBA" id="ARBA00022989"/>
    </source>
</evidence>
<keyword evidence="4" id="KW-0256">Endoplasmic reticulum</keyword>
<feature type="transmembrane region" description="Helical" evidence="7">
    <location>
        <begin position="91"/>
        <end position="113"/>
    </location>
</feature>
<organism evidence="8 9">
    <name type="scientific">Lithospermum erythrorhizon</name>
    <name type="common">Purple gromwell</name>
    <name type="synonym">Lithospermum officinale var. erythrorhizon</name>
    <dbReference type="NCBI Taxonomy" id="34254"/>
    <lineage>
        <taxon>Eukaryota</taxon>
        <taxon>Viridiplantae</taxon>
        <taxon>Streptophyta</taxon>
        <taxon>Embryophyta</taxon>
        <taxon>Tracheophyta</taxon>
        <taxon>Spermatophyta</taxon>
        <taxon>Magnoliopsida</taxon>
        <taxon>eudicotyledons</taxon>
        <taxon>Gunneridae</taxon>
        <taxon>Pentapetalae</taxon>
        <taxon>asterids</taxon>
        <taxon>lamiids</taxon>
        <taxon>Boraginales</taxon>
        <taxon>Boraginaceae</taxon>
        <taxon>Boraginoideae</taxon>
        <taxon>Lithospermeae</taxon>
        <taxon>Lithospermum</taxon>
    </lineage>
</organism>
<sequence length="132" mass="14569">MNQMEAGNGKPEGNNGDSMYTSVAEGKSRLLKLLLAQVIHLLLVAVFLSMSSPVKNDIAYVPGIFAVILGLISLILGEFGRNWSRISFLKVFLIDSTLSSMISLAVIACHIYLQKVQFTSASVQIELYKFWK</sequence>
<dbReference type="AlphaFoldDB" id="A0AAV3RH71"/>
<keyword evidence="5 7" id="KW-1133">Transmembrane helix</keyword>
<feature type="transmembrane region" description="Helical" evidence="7">
    <location>
        <begin position="58"/>
        <end position="79"/>
    </location>
</feature>
<protein>
    <submittedName>
        <fullName evidence="8">Uncharacterized protein</fullName>
    </submittedName>
</protein>
<comment type="subcellular location">
    <subcellularLocation>
        <location evidence="1">Endoplasmic reticulum membrane</location>
        <topology evidence="1">Multi-pass membrane protein</topology>
    </subcellularLocation>
</comment>
<evidence type="ECO:0000313" key="9">
    <source>
        <dbReference type="Proteomes" id="UP001454036"/>
    </source>
</evidence>
<comment type="similarity">
    <text evidence="2">Belongs to the jagunal family.</text>
</comment>
<dbReference type="GO" id="GO:0005789">
    <property type="term" value="C:endoplasmic reticulum membrane"/>
    <property type="evidence" value="ECO:0007669"/>
    <property type="project" value="UniProtKB-SubCell"/>
</dbReference>
<keyword evidence="6 7" id="KW-0472">Membrane</keyword>
<dbReference type="PANTHER" id="PTHR20955">
    <property type="entry name" value="PROTEIN JAGUNAL HOMOLOG 1"/>
    <property type="match status" value="1"/>
</dbReference>
<dbReference type="InterPro" id="IPR009787">
    <property type="entry name" value="Jagunal"/>
</dbReference>
<comment type="caution">
    <text evidence="8">The sequence shown here is derived from an EMBL/GenBank/DDBJ whole genome shotgun (WGS) entry which is preliminary data.</text>
</comment>
<evidence type="ECO:0000256" key="1">
    <source>
        <dbReference type="ARBA" id="ARBA00004477"/>
    </source>
</evidence>
<dbReference type="Proteomes" id="UP001454036">
    <property type="component" value="Unassembled WGS sequence"/>
</dbReference>
<proteinExistence type="inferred from homology"/>
<evidence type="ECO:0000256" key="7">
    <source>
        <dbReference type="SAM" id="Phobius"/>
    </source>
</evidence>
<evidence type="ECO:0000256" key="6">
    <source>
        <dbReference type="ARBA" id="ARBA00023136"/>
    </source>
</evidence>
<gene>
    <name evidence="8" type="ORF">LIER_27235</name>
</gene>
<feature type="transmembrane region" description="Helical" evidence="7">
    <location>
        <begin position="33"/>
        <end position="52"/>
    </location>
</feature>
<name>A0AAV3RH71_LITER</name>
<evidence type="ECO:0000256" key="3">
    <source>
        <dbReference type="ARBA" id="ARBA00022692"/>
    </source>
</evidence>
<dbReference type="GO" id="GO:0007029">
    <property type="term" value="P:endoplasmic reticulum organization"/>
    <property type="evidence" value="ECO:0007669"/>
    <property type="project" value="InterPro"/>
</dbReference>
<dbReference type="GO" id="GO:0016192">
    <property type="term" value="P:vesicle-mediated transport"/>
    <property type="evidence" value="ECO:0007669"/>
    <property type="project" value="TreeGrafter"/>
</dbReference>
<reference evidence="8 9" key="1">
    <citation type="submission" date="2024-01" db="EMBL/GenBank/DDBJ databases">
        <title>The complete chloroplast genome sequence of Lithospermum erythrorhizon: insights into the phylogenetic relationship among Boraginaceae species and the maternal lineages of purple gromwells.</title>
        <authorList>
            <person name="Okada T."/>
            <person name="Watanabe K."/>
        </authorList>
    </citation>
    <scope>NUCLEOTIDE SEQUENCE [LARGE SCALE GENOMIC DNA]</scope>
</reference>
<keyword evidence="3 7" id="KW-0812">Transmembrane</keyword>